<dbReference type="InterPro" id="IPR014729">
    <property type="entry name" value="Rossmann-like_a/b/a_fold"/>
</dbReference>
<dbReference type="Pfam" id="PF00582">
    <property type="entry name" value="Usp"/>
    <property type="match status" value="2"/>
</dbReference>
<accession>A0ABT4MAF4</accession>
<evidence type="ECO:0000256" key="3">
    <source>
        <dbReference type="ARBA" id="ARBA00022840"/>
    </source>
</evidence>
<evidence type="ECO:0000256" key="1">
    <source>
        <dbReference type="ARBA" id="ARBA00008791"/>
    </source>
</evidence>
<feature type="domain" description="UspA" evidence="4">
    <location>
        <begin position="7"/>
        <end position="144"/>
    </location>
</feature>
<comment type="caution">
    <text evidence="5">The sequence shown here is derived from an EMBL/GenBank/DDBJ whole genome shotgun (WGS) entry which is preliminary data.</text>
</comment>
<dbReference type="EMBL" id="JAPWIJ010000002">
    <property type="protein sequence ID" value="MCZ4517937.1"/>
    <property type="molecule type" value="Genomic_DNA"/>
</dbReference>
<feature type="domain" description="UspA" evidence="4">
    <location>
        <begin position="155"/>
        <end position="291"/>
    </location>
</feature>
<dbReference type="Proteomes" id="UP001081071">
    <property type="component" value="Unassembled WGS sequence"/>
</dbReference>
<dbReference type="Gene3D" id="3.40.50.620">
    <property type="entry name" value="HUPs"/>
    <property type="match status" value="2"/>
</dbReference>
<reference evidence="5" key="1">
    <citation type="submission" date="2022-12" db="EMBL/GenBank/DDBJ databases">
        <authorList>
            <person name="Krivoruchko A.V."/>
            <person name="Elkin A."/>
        </authorList>
    </citation>
    <scope>NUCLEOTIDE SEQUENCE</scope>
    <source>
        <strain evidence="5">IEGM 1391</strain>
    </source>
</reference>
<evidence type="ECO:0000256" key="2">
    <source>
        <dbReference type="ARBA" id="ARBA00022741"/>
    </source>
</evidence>
<protein>
    <submittedName>
        <fullName evidence="5">Universal stress protein</fullName>
    </submittedName>
</protein>
<dbReference type="RefSeq" id="WP_269602607.1">
    <property type="nucleotide sequence ID" value="NZ_JAPWIJ010000002.1"/>
</dbReference>
<keyword evidence="2" id="KW-0547">Nucleotide-binding</keyword>
<dbReference type="InterPro" id="IPR006016">
    <property type="entry name" value="UspA"/>
</dbReference>
<evidence type="ECO:0000313" key="5">
    <source>
        <dbReference type="EMBL" id="MCZ4517937.1"/>
    </source>
</evidence>
<proteinExistence type="inferred from homology"/>
<evidence type="ECO:0000259" key="4">
    <source>
        <dbReference type="Pfam" id="PF00582"/>
    </source>
</evidence>
<evidence type="ECO:0000313" key="6">
    <source>
        <dbReference type="Proteomes" id="UP001081071"/>
    </source>
</evidence>
<name>A0ABT4MAF4_9NOCA</name>
<comment type="similarity">
    <text evidence="1">Belongs to the universal stress protein A family.</text>
</comment>
<sequence length="322" mass="33526">MGSLPTVVGVDGSAAALDAVRWAVLDAHLHLSDLILVSARSLPRALTGMGVLPEPVVEQSRSEIRTILDEARVLVVRESATAGAIEVNTVSSENPAVATLLELSATARMVVIATRGIGGAEQRSLGSIGFAVTTHARCAVTVVRGWSGDGVDATHPVVVGVDGTKASAAAVALAFEEASARSAPLTAVHSWSDADLSVGFPIRGLEWPENRPAAAGQLAQMLEPHTRRHPTVSVRTVVVKDRPVQALLDHAQGAQLLVIGSHGRGGYGEMMLGSTSRSLLARAHCPVTVVPSPGRRLARITGSELPDGSFRHVEQFGDRSGS</sequence>
<keyword evidence="3" id="KW-0067">ATP-binding</keyword>
<organism evidence="5 6">
    <name type="scientific">Rhodococcus ruber</name>
    <dbReference type="NCBI Taxonomy" id="1830"/>
    <lineage>
        <taxon>Bacteria</taxon>
        <taxon>Bacillati</taxon>
        <taxon>Actinomycetota</taxon>
        <taxon>Actinomycetes</taxon>
        <taxon>Mycobacteriales</taxon>
        <taxon>Nocardiaceae</taxon>
        <taxon>Rhodococcus</taxon>
    </lineage>
</organism>
<dbReference type="PANTHER" id="PTHR46268:SF27">
    <property type="entry name" value="UNIVERSAL STRESS PROTEIN RV2623"/>
    <property type="match status" value="1"/>
</dbReference>
<keyword evidence="6" id="KW-1185">Reference proteome</keyword>
<dbReference type="InterPro" id="IPR006015">
    <property type="entry name" value="Universal_stress_UspA"/>
</dbReference>
<dbReference type="PANTHER" id="PTHR46268">
    <property type="entry name" value="STRESS RESPONSE PROTEIN NHAX"/>
    <property type="match status" value="1"/>
</dbReference>
<dbReference type="PRINTS" id="PR01438">
    <property type="entry name" value="UNVRSLSTRESS"/>
</dbReference>
<dbReference type="SUPFAM" id="SSF52402">
    <property type="entry name" value="Adenine nucleotide alpha hydrolases-like"/>
    <property type="match status" value="2"/>
</dbReference>
<gene>
    <name evidence="5" type="ORF">O4220_05355</name>
</gene>